<feature type="region of interest" description="Disordered" evidence="1">
    <location>
        <begin position="135"/>
        <end position="162"/>
    </location>
</feature>
<evidence type="ECO:0000256" key="1">
    <source>
        <dbReference type="SAM" id="MobiDB-lite"/>
    </source>
</evidence>
<dbReference type="Proteomes" id="UP001327560">
    <property type="component" value="Chromosome 5"/>
</dbReference>
<feature type="domain" description="F-box" evidence="2">
    <location>
        <begin position="36"/>
        <end position="71"/>
    </location>
</feature>
<dbReference type="Pfam" id="PF12937">
    <property type="entry name" value="F-box-like"/>
    <property type="match status" value="1"/>
</dbReference>
<dbReference type="SUPFAM" id="SSF81383">
    <property type="entry name" value="F-box domain"/>
    <property type="match status" value="1"/>
</dbReference>
<evidence type="ECO:0000259" key="2">
    <source>
        <dbReference type="Pfam" id="PF12937"/>
    </source>
</evidence>
<reference evidence="3 4" key="1">
    <citation type="submission" date="2023-10" db="EMBL/GenBank/DDBJ databases">
        <title>Chromosome-scale genome assembly provides insights into flower coloration mechanisms of Canna indica.</title>
        <authorList>
            <person name="Li C."/>
        </authorList>
    </citation>
    <scope>NUCLEOTIDE SEQUENCE [LARGE SCALE GENOMIC DNA]</scope>
    <source>
        <tissue evidence="3">Flower</tissue>
    </source>
</reference>
<evidence type="ECO:0000313" key="4">
    <source>
        <dbReference type="Proteomes" id="UP001327560"/>
    </source>
</evidence>
<dbReference type="InterPro" id="IPR044809">
    <property type="entry name" value="AUF1-like"/>
</dbReference>
<protein>
    <submittedName>
        <fullName evidence="3">F-box protein</fullName>
    </submittedName>
</protein>
<evidence type="ECO:0000313" key="3">
    <source>
        <dbReference type="EMBL" id="WOL08941.1"/>
    </source>
</evidence>
<dbReference type="InterPro" id="IPR036047">
    <property type="entry name" value="F-box-like_dom_sf"/>
</dbReference>
<accession>A0AAQ3QGU4</accession>
<keyword evidence="4" id="KW-1185">Reference proteome</keyword>
<gene>
    <name evidence="3" type="ORF">Cni_G17694</name>
</gene>
<name>A0AAQ3QGU4_9LILI</name>
<feature type="compositionally biased region" description="Low complexity" evidence="1">
    <location>
        <begin position="135"/>
        <end position="156"/>
    </location>
</feature>
<dbReference type="Gene3D" id="1.20.1280.50">
    <property type="match status" value="1"/>
</dbReference>
<dbReference type="InterPro" id="IPR001810">
    <property type="entry name" value="F-box_dom"/>
</dbReference>
<proteinExistence type="predicted"/>
<organism evidence="3 4">
    <name type="scientific">Canna indica</name>
    <name type="common">Indian-shot</name>
    <dbReference type="NCBI Taxonomy" id="4628"/>
    <lineage>
        <taxon>Eukaryota</taxon>
        <taxon>Viridiplantae</taxon>
        <taxon>Streptophyta</taxon>
        <taxon>Embryophyta</taxon>
        <taxon>Tracheophyta</taxon>
        <taxon>Spermatophyta</taxon>
        <taxon>Magnoliopsida</taxon>
        <taxon>Liliopsida</taxon>
        <taxon>Zingiberales</taxon>
        <taxon>Cannaceae</taxon>
        <taxon>Canna</taxon>
    </lineage>
</organism>
<dbReference type="PANTHER" id="PTHR31215">
    <property type="entry name" value="OS05G0510400 PROTEIN-RELATED"/>
    <property type="match status" value="1"/>
</dbReference>
<dbReference type="EMBL" id="CP136894">
    <property type="protein sequence ID" value="WOL08941.1"/>
    <property type="molecule type" value="Genomic_DNA"/>
</dbReference>
<sequence>MASPEDLPLSDPRRWRGDPAVAVAAAEVEREGFDHFDRLPDSLLLVVFNLIGDVKALGRCCVVCRRFNALAQLVESVLVRVDCVISDDPSPSPPVGAGGNRARGVFSHLARIVLGGIVKPLQALGHILTPSAAVASNRRSSHSSHPSSSASSSSSEVSHHSPAEVLKNFKEIRRLRIELPAGELGIDDGVLLKWKAEFGSTLDSCVVLGAASVLSSSSILPKSSSLNPNPSFQEACMSDESGSMPESFYSNGNLKLRVFWTISSLIAASSRHYLLQPIIAEHETIESLELTDVDGQGLLTMDRRQLLEFRVKPVSASGSSQRTLVPALSMRLWYAPFLELHDGVVLKGATLVAVRPSQEWGSDVPCNGECGGVLGSSDMYWISSAFEEPYRSAAAMLVTRRSYCLEMNSF</sequence>
<dbReference type="AlphaFoldDB" id="A0AAQ3QGU4"/>